<dbReference type="Proteomes" id="UP000654370">
    <property type="component" value="Unassembled WGS sequence"/>
</dbReference>
<keyword evidence="3" id="KW-1185">Reference proteome</keyword>
<proteinExistence type="predicted"/>
<reference evidence="2" key="1">
    <citation type="submission" date="2020-12" db="EMBL/GenBank/DDBJ databases">
        <title>Metabolic potential, ecology and presence of endohyphal bacteria is reflected in genomic diversity of Mucoromycotina.</title>
        <authorList>
            <person name="Muszewska A."/>
            <person name="Okrasinska A."/>
            <person name="Steczkiewicz K."/>
            <person name="Drgas O."/>
            <person name="Orlowska M."/>
            <person name="Perlinska-Lenart U."/>
            <person name="Aleksandrzak-Piekarczyk T."/>
            <person name="Szatraj K."/>
            <person name="Zielenkiewicz U."/>
            <person name="Pilsyk S."/>
            <person name="Malc E."/>
            <person name="Mieczkowski P."/>
            <person name="Kruszewska J.S."/>
            <person name="Biernat P."/>
            <person name="Pawlowska J."/>
        </authorList>
    </citation>
    <scope>NUCLEOTIDE SEQUENCE</scope>
    <source>
        <strain evidence="2">WA0000067209</strain>
    </source>
</reference>
<gene>
    <name evidence="2" type="ORF">INT43_002617</name>
</gene>
<feature type="chain" id="PRO_5034152217" description="Hydrophobin" evidence="1">
    <location>
        <begin position="18"/>
        <end position="105"/>
    </location>
</feature>
<organism evidence="2 3">
    <name type="scientific">Mortierella isabellina</name>
    <name type="common">Filamentous fungus</name>
    <name type="synonym">Umbelopsis isabellina</name>
    <dbReference type="NCBI Taxonomy" id="91625"/>
    <lineage>
        <taxon>Eukaryota</taxon>
        <taxon>Fungi</taxon>
        <taxon>Fungi incertae sedis</taxon>
        <taxon>Mucoromycota</taxon>
        <taxon>Mucoromycotina</taxon>
        <taxon>Umbelopsidomycetes</taxon>
        <taxon>Umbelopsidales</taxon>
        <taxon>Umbelopsidaceae</taxon>
        <taxon>Umbelopsis</taxon>
    </lineage>
</organism>
<name>A0A8H7Q465_MORIS</name>
<evidence type="ECO:0000313" key="2">
    <source>
        <dbReference type="EMBL" id="KAG2186179.1"/>
    </source>
</evidence>
<sequence>MKFFIIWLALSIHSTVAFFIPPPSGGQQTKTQTGFFKCVCQGSLDESIQLATGLACNAASGFVLTYNQLGQKAECGLDGVNKQNFIEVCQKLRINADCVNINAFV</sequence>
<protein>
    <recommendedName>
        <fullName evidence="4">Hydrophobin</fullName>
    </recommendedName>
</protein>
<evidence type="ECO:0008006" key="4">
    <source>
        <dbReference type="Google" id="ProtNLM"/>
    </source>
</evidence>
<dbReference type="EMBL" id="JAEPQZ010000001">
    <property type="protein sequence ID" value="KAG2186179.1"/>
    <property type="molecule type" value="Genomic_DNA"/>
</dbReference>
<evidence type="ECO:0000256" key="1">
    <source>
        <dbReference type="SAM" id="SignalP"/>
    </source>
</evidence>
<feature type="signal peptide" evidence="1">
    <location>
        <begin position="1"/>
        <end position="17"/>
    </location>
</feature>
<evidence type="ECO:0000313" key="3">
    <source>
        <dbReference type="Proteomes" id="UP000654370"/>
    </source>
</evidence>
<keyword evidence="1" id="KW-0732">Signal</keyword>
<dbReference type="AlphaFoldDB" id="A0A8H7Q465"/>
<comment type="caution">
    <text evidence="2">The sequence shown here is derived from an EMBL/GenBank/DDBJ whole genome shotgun (WGS) entry which is preliminary data.</text>
</comment>
<accession>A0A8H7Q465</accession>
<dbReference type="OrthoDB" id="10544557at2759"/>